<dbReference type="GO" id="GO:0015194">
    <property type="term" value="F:L-serine transmembrane transporter activity"/>
    <property type="evidence" value="ECO:0007669"/>
    <property type="project" value="TreeGrafter"/>
</dbReference>
<feature type="domain" description="Amino acid transporter transmembrane" evidence="12">
    <location>
        <begin position="463"/>
        <end position="640"/>
    </location>
</feature>
<feature type="transmembrane region" description="Helical" evidence="10">
    <location>
        <begin position="202"/>
        <end position="221"/>
    </location>
</feature>
<proteinExistence type="inferred from homology"/>
<dbReference type="Proteomes" id="UP001178507">
    <property type="component" value="Unassembled WGS sequence"/>
</dbReference>
<dbReference type="GO" id="GO:0005774">
    <property type="term" value="C:vacuolar membrane"/>
    <property type="evidence" value="ECO:0007669"/>
    <property type="project" value="UniProtKB-SubCell"/>
</dbReference>
<feature type="transmembrane region" description="Helical" evidence="10">
    <location>
        <begin position="57"/>
        <end position="78"/>
    </location>
</feature>
<evidence type="ECO:0000313" key="14">
    <source>
        <dbReference type="Proteomes" id="UP001178507"/>
    </source>
</evidence>
<dbReference type="GO" id="GO:0005290">
    <property type="term" value="F:L-histidine transmembrane transporter activity"/>
    <property type="evidence" value="ECO:0007669"/>
    <property type="project" value="TreeGrafter"/>
</dbReference>
<protein>
    <recommendedName>
        <fullName evidence="12">Amino acid transporter transmembrane domain-containing protein</fullName>
    </recommendedName>
</protein>
<feature type="compositionally biased region" description="Basic and acidic residues" evidence="9">
    <location>
        <begin position="433"/>
        <end position="453"/>
    </location>
</feature>
<evidence type="ECO:0000259" key="12">
    <source>
        <dbReference type="Pfam" id="PF01490"/>
    </source>
</evidence>
<evidence type="ECO:0000313" key="13">
    <source>
        <dbReference type="EMBL" id="CAJ1405815.1"/>
    </source>
</evidence>
<keyword evidence="7 10" id="KW-1133">Transmembrane helix</keyword>
<dbReference type="Pfam" id="PF01490">
    <property type="entry name" value="Aa_trans"/>
    <property type="match status" value="2"/>
</dbReference>
<evidence type="ECO:0000256" key="4">
    <source>
        <dbReference type="ARBA" id="ARBA00022554"/>
    </source>
</evidence>
<evidence type="ECO:0000256" key="2">
    <source>
        <dbReference type="ARBA" id="ARBA00008066"/>
    </source>
</evidence>
<evidence type="ECO:0000256" key="6">
    <source>
        <dbReference type="ARBA" id="ARBA00022970"/>
    </source>
</evidence>
<gene>
    <name evidence="13" type="ORF">EVOR1521_LOCUS27934</name>
</gene>
<keyword evidence="8 10" id="KW-0472">Membrane</keyword>
<keyword evidence="3" id="KW-0813">Transport</keyword>
<comment type="caution">
    <text evidence="13">The sequence shown here is derived from an EMBL/GenBank/DDBJ whole genome shotgun (WGS) entry which is preliminary data.</text>
</comment>
<feature type="transmembrane region" description="Helical" evidence="10">
    <location>
        <begin position="590"/>
        <end position="608"/>
    </location>
</feature>
<reference evidence="13" key="1">
    <citation type="submission" date="2023-08" db="EMBL/GenBank/DDBJ databases">
        <authorList>
            <person name="Chen Y."/>
            <person name="Shah S."/>
            <person name="Dougan E. K."/>
            <person name="Thang M."/>
            <person name="Chan C."/>
        </authorList>
    </citation>
    <scope>NUCLEOTIDE SEQUENCE</scope>
</reference>
<feature type="transmembrane region" description="Helical" evidence="10">
    <location>
        <begin position="647"/>
        <end position="668"/>
    </location>
</feature>
<comment type="similarity">
    <text evidence="2">Belongs to the amino acid/polyamine transporter 2 family.</text>
</comment>
<keyword evidence="4" id="KW-0926">Vacuole</keyword>
<evidence type="ECO:0000256" key="11">
    <source>
        <dbReference type="SAM" id="SignalP"/>
    </source>
</evidence>
<evidence type="ECO:0000256" key="3">
    <source>
        <dbReference type="ARBA" id="ARBA00022448"/>
    </source>
</evidence>
<keyword evidence="11" id="KW-0732">Signal</keyword>
<dbReference type="GO" id="GO:0061459">
    <property type="term" value="F:L-arginine transmembrane transporter activity"/>
    <property type="evidence" value="ECO:0007669"/>
    <property type="project" value="TreeGrafter"/>
</dbReference>
<dbReference type="PANTHER" id="PTHR22950:SF678">
    <property type="entry name" value="VACUOLAR AMINO ACID TRANSPORTER 5-RELATED"/>
    <property type="match status" value="1"/>
</dbReference>
<feature type="signal peptide" evidence="11">
    <location>
        <begin position="1"/>
        <end position="24"/>
    </location>
</feature>
<feature type="transmembrane region" description="Helical" evidence="10">
    <location>
        <begin position="505"/>
        <end position="528"/>
    </location>
</feature>
<sequence>MSVHRRFAISSIIFLLGEEWVASAQDSSAICEALGVDLPRDSNEAFESAKRAKNLSFASACSGTLVLANTLLGGSGLLGMPAALAKAGYLLGLGLMVVFGLFSAFGCHLLQCSARRIGQAPCSFYTVSNAVVPRWTWLIDGAVMVKCFGVATSYLIIVGDLAPPALAHFGFQRPRWEVILVSFAPAATLACFKNLSGLRFTAAGSMVIVVWTTVLIVLFLLQPTQAFEPCSSKEALPCGDGVVEAIVTSDPLALGKAPVFDWGLLVHRYDPGPEKATAKDEAPKKRQKVKQIAEVAPTFARVFKGGPKRRESDLPVQEDEGVEEAPVAPEAAPADLSWLTSLVAEAPEPKPAEELDWLTSLKAPKAKPKASQVQDGQPKRFDDGRALPIPPFWRTAPLEQLEKDLLQLRERMLPRIKRMAKDAQRAEQPAAQEARRPHEAPDAALSGEKESARRESESLRGVFDFGVGGVGMALPVFIFGFTCQQNIFSICNEVRNTTRARVDSIIAAAYLMAGSAFVAAAVLGYLTFGSDIDSDVLKSYPSSGVVAVTRLMYSLLALFSYPLQIHPARASALALVGLVKPAPDGGVHRWSAITVLALVGSLLVAITVMDLGKILGVVGATGSTMVSYILPGLVYFQAFPYCHCKRFLALGQLLLGCIIMPVCLLLLFL</sequence>
<feature type="region of interest" description="Disordered" evidence="9">
    <location>
        <begin position="305"/>
        <end position="331"/>
    </location>
</feature>
<comment type="subcellular location">
    <subcellularLocation>
        <location evidence="1">Vacuole membrane</location>
        <topology evidence="1">Multi-pass membrane protein</topology>
    </subcellularLocation>
</comment>
<feature type="region of interest" description="Disordered" evidence="9">
    <location>
        <begin position="363"/>
        <end position="388"/>
    </location>
</feature>
<feature type="transmembrane region" description="Helical" evidence="10">
    <location>
        <begin position="90"/>
        <end position="111"/>
    </location>
</feature>
<organism evidence="13 14">
    <name type="scientific">Effrenium voratum</name>
    <dbReference type="NCBI Taxonomy" id="2562239"/>
    <lineage>
        <taxon>Eukaryota</taxon>
        <taxon>Sar</taxon>
        <taxon>Alveolata</taxon>
        <taxon>Dinophyceae</taxon>
        <taxon>Suessiales</taxon>
        <taxon>Symbiodiniaceae</taxon>
        <taxon>Effrenium</taxon>
    </lineage>
</organism>
<dbReference type="GO" id="GO:0005302">
    <property type="term" value="F:L-tyrosine transmembrane transporter activity"/>
    <property type="evidence" value="ECO:0007669"/>
    <property type="project" value="TreeGrafter"/>
</dbReference>
<keyword evidence="14" id="KW-1185">Reference proteome</keyword>
<feature type="domain" description="Amino acid transporter transmembrane" evidence="12">
    <location>
        <begin position="59"/>
        <end position="219"/>
    </location>
</feature>
<evidence type="ECO:0000256" key="5">
    <source>
        <dbReference type="ARBA" id="ARBA00022692"/>
    </source>
</evidence>
<dbReference type="EMBL" id="CAUJNA010003604">
    <property type="protein sequence ID" value="CAJ1405815.1"/>
    <property type="molecule type" value="Genomic_DNA"/>
</dbReference>
<evidence type="ECO:0000256" key="8">
    <source>
        <dbReference type="ARBA" id="ARBA00023136"/>
    </source>
</evidence>
<keyword evidence="5 10" id="KW-0812">Transmembrane</keyword>
<dbReference type="InterPro" id="IPR013057">
    <property type="entry name" value="AA_transpt_TM"/>
</dbReference>
<dbReference type="AlphaFoldDB" id="A0AA36NB42"/>
<feature type="region of interest" description="Disordered" evidence="9">
    <location>
        <begin position="419"/>
        <end position="453"/>
    </location>
</feature>
<evidence type="ECO:0000256" key="10">
    <source>
        <dbReference type="SAM" id="Phobius"/>
    </source>
</evidence>
<name>A0AA36NB42_9DINO</name>
<evidence type="ECO:0000256" key="9">
    <source>
        <dbReference type="SAM" id="MobiDB-lite"/>
    </source>
</evidence>
<feature type="chain" id="PRO_5041295539" description="Amino acid transporter transmembrane domain-containing protein" evidence="11">
    <location>
        <begin position="25"/>
        <end position="669"/>
    </location>
</feature>
<evidence type="ECO:0000256" key="1">
    <source>
        <dbReference type="ARBA" id="ARBA00004128"/>
    </source>
</evidence>
<dbReference type="GO" id="GO:0015189">
    <property type="term" value="F:L-lysine transmembrane transporter activity"/>
    <property type="evidence" value="ECO:0007669"/>
    <property type="project" value="TreeGrafter"/>
</dbReference>
<dbReference type="PANTHER" id="PTHR22950">
    <property type="entry name" value="AMINO ACID TRANSPORTER"/>
    <property type="match status" value="1"/>
</dbReference>
<accession>A0AA36NB42</accession>
<evidence type="ECO:0000256" key="7">
    <source>
        <dbReference type="ARBA" id="ARBA00022989"/>
    </source>
</evidence>
<keyword evidence="6" id="KW-0029">Amino-acid transport</keyword>
<dbReference type="GO" id="GO:0005313">
    <property type="term" value="F:L-glutamate transmembrane transporter activity"/>
    <property type="evidence" value="ECO:0007669"/>
    <property type="project" value="TreeGrafter"/>
</dbReference>
<feature type="transmembrane region" description="Helical" evidence="10">
    <location>
        <begin position="614"/>
        <end position="635"/>
    </location>
</feature>